<evidence type="ECO:0000256" key="1">
    <source>
        <dbReference type="SAM" id="Phobius"/>
    </source>
</evidence>
<accession>A0AAV4ZR24</accession>
<name>A0AAV4ZR24_9HYPH</name>
<comment type="caution">
    <text evidence="2">The sequence shown here is derived from an EMBL/GenBank/DDBJ whole genome shotgun (WGS) entry which is preliminary data.</text>
</comment>
<dbReference type="RefSeq" id="WP_156453483.1">
    <property type="nucleotide sequence ID" value="NZ_BPQO01000018.1"/>
</dbReference>
<protein>
    <submittedName>
        <fullName evidence="2">Uncharacterized protein</fullName>
    </submittedName>
</protein>
<keyword evidence="3" id="KW-1185">Reference proteome</keyword>
<organism evidence="2 3">
    <name type="scientific">Methylobacterium hispanicum</name>
    <dbReference type="NCBI Taxonomy" id="270350"/>
    <lineage>
        <taxon>Bacteria</taxon>
        <taxon>Pseudomonadati</taxon>
        <taxon>Pseudomonadota</taxon>
        <taxon>Alphaproteobacteria</taxon>
        <taxon>Hyphomicrobiales</taxon>
        <taxon>Methylobacteriaceae</taxon>
        <taxon>Methylobacterium</taxon>
    </lineage>
</organism>
<evidence type="ECO:0000313" key="3">
    <source>
        <dbReference type="Proteomes" id="UP001055247"/>
    </source>
</evidence>
<sequence>MLLFLVVVAAAGALLAYAIAWVPVLLLGILLFLAVLIYTVPTDGVLVALGCGALAVTILQVSYAVAGFLLNRPERAAAPSGVFRRTKHVHSKD</sequence>
<dbReference type="Proteomes" id="UP001055247">
    <property type="component" value="Unassembled WGS sequence"/>
</dbReference>
<gene>
    <name evidence="2" type="ORF">BHAOGJBA_4029</name>
</gene>
<proteinExistence type="predicted"/>
<keyword evidence="1" id="KW-1133">Transmembrane helix</keyword>
<dbReference type="AlphaFoldDB" id="A0AAV4ZR24"/>
<evidence type="ECO:0000313" key="2">
    <source>
        <dbReference type="EMBL" id="GJD90490.1"/>
    </source>
</evidence>
<keyword evidence="1" id="KW-0812">Transmembrane</keyword>
<reference evidence="2" key="1">
    <citation type="journal article" date="2016" name="Front. Microbiol.">
        <title>Genome Sequence of the Piezophilic, Mesophilic Sulfate-Reducing Bacterium Desulfovibrio indicus J2T.</title>
        <authorList>
            <person name="Cao J."/>
            <person name="Maignien L."/>
            <person name="Shao Z."/>
            <person name="Alain K."/>
            <person name="Jebbar M."/>
        </authorList>
    </citation>
    <scope>NUCLEOTIDE SEQUENCE</scope>
    <source>
        <strain evidence="2">DSM 16372</strain>
    </source>
</reference>
<reference evidence="2" key="2">
    <citation type="submission" date="2021-08" db="EMBL/GenBank/DDBJ databases">
        <authorList>
            <person name="Tani A."/>
            <person name="Ola A."/>
            <person name="Ogura Y."/>
            <person name="Katsura K."/>
            <person name="Hayashi T."/>
        </authorList>
    </citation>
    <scope>NUCLEOTIDE SEQUENCE</scope>
    <source>
        <strain evidence="2">DSM 16372</strain>
    </source>
</reference>
<keyword evidence="1" id="KW-0472">Membrane</keyword>
<dbReference type="EMBL" id="BPQO01000018">
    <property type="protein sequence ID" value="GJD90490.1"/>
    <property type="molecule type" value="Genomic_DNA"/>
</dbReference>
<feature type="transmembrane region" description="Helical" evidence="1">
    <location>
        <begin position="44"/>
        <end position="70"/>
    </location>
</feature>